<evidence type="ECO:0000313" key="2">
    <source>
        <dbReference type="EMBL" id="RUT43773.1"/>
    </source>
</evidence>
<name>A0A3S1BKK0_9BACL</name>
<dbReference type="Gene3D" id="3.40.1350.10">
    <property type="match status" value="1"/>
</dbReference>
<dbReference type="InterPro" id="IPR007560">
    <property type="entry name" value="Restrct_endonuc_IV_Mrr"/>
</dbReference>
<proteinExistence type="predicted"/>
<feature type="domain" description="Restriction endonuclease type IV Mrr" evidence="1">
    <location>
        <begin position="21"/>
        <end position="81"/>
    </location>
</feature>
<dbReference type="GO" id="GO:0009307">
    <property type="term" value="P:DNA restriction-modification system"/>
    <property type="evidence" value="ECO:0007669"/>
    <property type="project" value="InterPro"/>
</dbReference>
<dbReference type="SUPFAM" id="SSF52980">
    <property type="entry name" value="Restriction endonuclease-like"/>
    <property type="match status" value="1"/>
</dbReference>
<evidence type="ECO:0000313" key="3">
    <source>
        <dbReference type="Proteomes" id="UP000279446"/>
    </source>
</evidence>
<dbReference type="Pfam" id="PF04471">
    <property type="entry name" value="Mrr_cat"/>
    <property type="match status" value="1"/>
</dbReference>
<accession>A0A3S1BKK0</accession>
<dbReference type="InterPro" id="IPR011335">
    <property type="entry name" value="Restrct_endonuc-II-like"/>
</dbReference>
<organism evidence="2 3">
    <name type="scientific">Paenibacillus anaericanus</name>
    <dbReference type="NCBI Taxonomy" id="170367"/>
    <lineage>
        <taxon>Bacteria</taxon>
        <taxon>Bacillati</taxon>
        <taxon>Bacillota</taxon>
        <taxon>Bacilli</taxon>
        <taxon>Bacillales</taxon>
        <taxon>Paenibacillaceae</taxon>
        <taxon>Paenibacillus</taxon>
    </lineage>
</organism>
<dbReference type="OrthoDB" id="2964928at2"/>
<reference evidence="2 3" key="1">
    <citation type="submission" date="2018-12" db="EMBL/GenBank/DDBJ databases">
        <authorList>
            <person name="Sun L."/>
            <person name="Chen Z."/>
        </authorList>
    </citation>
    <scope>NUCLEOTIDE SEQUENCE [LARGE SCALE GENOMIC DNA]</scope>
    <source>
        <strain evidence="2 3">DSM 15890</strain>
    </source>
</reference>
<keyword evidence="3" id="KW-1185">Reference proteome</keyword>
<protein>
    <recommendedName>
        <fullName evidence="1">Restriction endonuclease type IV Mrr domain-containing protein</fullName>
    </recommendedName>
</protein>
<dbReference type="AlphaFoldDB" id="A0A3S1BKK0"/>
<dbReference type="InterPro" id="IPR011856">
    <property type="entry name" value="tRNA_endonuc-like_dom_sf"/>
</dbReference>
<dbReference type="GO" id="GO:0003677">
    <property type="term" value="F:DNA binding"/>
    <property type="evidence" value="ECO:0007669"/>
    <property type="project" value="InterPro"/>
</dbReference>
<comment type="caution">
    <text evidence="2">The sequence shown here is derived from an EMBL/GenBank/DDBJ whole genome shotgun (WGS) entry which is preliminary data.</text>
</comment>
<sequence>MLKNKPGTGENCDTYNTGYTCEIKKFERLLSLYFRDQGYVVKEVGVGGKYSGVDLVITDQQGEKTAVQAKCYGDHNNVGGKQFVNWLKLNMIMIVFLA</sequence>
<gene>
    <name evidence="2" type="ORF">EJP82_19505</name>
</gene>
<dbReference type="EMBL" id="RZNY01000018">
    <property type="protein sequence ID" value="RUT43773.1"/>
    <property type="molecule type" value="Genomic_DNA"/>
</dbReference>
<evidence type="ECO:0000259" key="1">
    <source>
        <dbReference type="Pfam" id="PF04471"/>
    </source>
</evidence>
<dbReference type="GO" id="GO:0004519">
    <property type="term" value="F:endonuclease activity"/>
    <property type="evidence" value="ECO:0007669"/>
    <property type="project" value="InterPro"/>
</dbReference>
<dbReference type="Proteomes" id="UP000279446">
    <property type="component" value="Unassembled WGS sequence"/>
</dbReference>